<geneLocation type="nucleomorph" evidence="3"/>
<organism evidence="3 4">
    <name type="scientific">Chroomonas mesostigmatica CCMP1168</name>
    <dbReference type="NCBI Taxonomy" id="1195612"/>
    <lineage>
        <taxon>Eukaryota</taxon>
        <taxon>Cryptophyceae</taxon>
        <taxon>Pyrenomonadales</taxon>
        <taxon>Chroomonadaceae</taxon>
        <taxon>Chroomonas</taxon>
    </lineage>
</organism>
<dbReference type="Proteomes" id="UP000243348">
    <property type="component" value="Nucleomorph 3"/>
</dbReference>
<protein>
    <submittedName>
        <fullName evidence="3">Uncharacterized protein</fullName>
    </submittedName>
</protein>
<evidence type="ECO:0000313" key="4">
    <source>
        <dbReference type="Proteomes" id="UP000243348"/>
    </source>
</evidence>
<dbReference type="AlphaFoldDB" id="J7G669"/>
<evidence type="ECO:0000256" key="1">
    <source>
        <dbReference type="SAM" id="Phobius"/>
    </source>
</evidence>
<sequence>MDKKNVFELISLIKKEKWIKEKLGIKFNPFYNMKKKENRIKLVKKTRIMIYRNKEIFKNCFVIDFNLKFLSKILFAQIENNFYFGNLFQKSTFCFPTLIFKNDMVFLLNFNLGNSIEKFGIYFGFLFLAFFFGFLENWLYKFFFYLNVFRYNLESSDQLSSKVYFLEEFKKYEENVLDLFSILLKNGNCLFVVRNKIFFFSKNFTPRYYLLRRIMGISEASFFFGWILLELEKKLFFFQKKANRDNLSNELFFFFWKGMEKNIYHGDIWYKIFFQEYRYRFLLKLKNAVFLSMVKKKKFFYEFVQEKFYCSPTNHKLQWMTVYAQTLSKLSVSPWIRFPFKYRNEFSRANDNLKKEWQILKVVQREGGSLPKKYKKNTFPTHKTAFFEVKPPIFRTKKKNFLFFLIYFRSPKKKKKGIPLERKREKKKEEKKKKRIMFVAAARICVENTL</sequence>
<evidence type="ECO:0000313" key="2">
    <source>
        <dbReference type="EMBL" id="AFP65363.1"/>
    </source>
</evidence>
<name>J7G669_9CRYP</name>
<keyword evidence="1" id="KW-0812">Transmembrane</keyword>
<gene>
    <name evidence="2" type="ORF">CMESO_177</name>
    <name evidence="3" type="ORF">CMESO_403</name>
</gene>
<keyword evidence="1" id="KW-1133">Transmembrane helix</keyword>
<accession>J7G669</accession>
<keyword evidence="1" id="KW-0472">Membrane</keyword>
<evidence type="ECO:0000313" key="3">
    <source>
        <dbReference type="EMBL" id="AFP65556.1"/>
    </source>
</evidence>
<dbReference type="EMBL" id="CP003682">
    <property type="protein sequence ID" value="AFP65556.1"/>
    <property type="molecule type" value="Genomic_DNA"/>
</dbReference>
<dbReference type="EMBL" id="CP003680">
    <property type="protein sequence ID" value="AFP65363.1"/>
    <property type="molecule type" value="Genomic_DNA"/>
</dbReference>
<proteinExistence type="predicted"/>
<reference evidence="3 4" key="1">
    <citation type="journal article" date="2012" name="Genome Biol. Evol.">
        <title>Nucleomorph genome sequence of the cryptophyte alga Chroomonas mesostigmatica CCMP1168 reveals lineage-specific gene loss and genome complexity.</title>
        <authorList>
            <person name="Moore C.E."/>
            <person name="Curtis B."/>
            <person name="Mills T."/>
            <person name="Tanifuji G."/>
            <person name="Archibald J.M."/>
        </authorList>
    </citation>
    <scope>NUCLEOTIDE SEQUENCE [LARGE SCALE GENOMIC DNA]</scope>
    <source>
        <strain evidence="3 4">CCMP1168</strain>
    </source>
</reference>
<keyword evidence="3" id="KW-0542">Nucleomorph</keyword>
<dbReference type="Proteomes" id="UP000243348">
    <property type="component" value="Nucleomorph 1"/>
</dbReference>
<feature type="transmembrane region" description="Helical" evidence="1">
    <location>
        <begin position="119"/>
        <end position="140"/>
    </location>
</feature>